<sequence length="710" mass="80098">MLNNSALSHAVLATDTADGESVLLLALGQSVESREETGMLLALSQSVIDEHETETRLLLAQVVNYEVDGMLLGLAQTVAGNVSFAPMNGLQSIGLDYQNYAVKVYINGDEIDPCKLMRSCEINYTEGESAKATLYLKEECGEVDMYLYYNQPITIYIQNNKYFYPLFTGIVDTPDIDFLKYTRTLTASNDRSSSIEKLGTDTIRKIGYWCESVFGELSNYETLNAELTDRLSTVPASFDFDARGQAVLTGWLPKAKADWTLTNCDCYERQVSFKLGGATSLVNRVEIEVHHQFDRLFHRENYFEYIYCGFQNDIDYIKNVRHEGPPPKYDDVYSAATGGGWLVGNFRAKGTPPSGWYGTTYFSATDYEYQYQPTGDKDANGNPIVNVVQVAKTTAKGDLYAMRASWTAMRRWKQGIDEKYQLVITNTPSIQLHGVKKEKLSFTIKQDADKDKIAKNWGNEKKYFRPMGTSQANGDYTINVDNIIPDEYARAMQVIYHVAYTKILESHRHNELNLITKFAPAISLDNTIFVNTDRFKGNVKVKSYTHKMDFLFLTSETDITGACFINPLSNNSNLTLTPNPPPRPELPLSTYNPYIVLKDYVVPFGVKIIENDPDSDKNPDETESQPDKPAGGDSIGSGKSSFKLYRCQGYVRYETGFYYYDRPVKRGYAFRVQTEDIEQASTDTAEIDAGVTDYEVTVPNNDIHVSIRCY</sequence>
<reference evidence="2 3" key="1">
    <citation type="submission" date="2023-08" db="EMBL/GenBank/DDBJ databases">
        <title>Complete genome sequences of 12 bacterial strains from the honey bee gut, resolved with long-read nanopore sequencing.</title>
        <authorList>
            <person name="Kwong W.K."/>
            <person name="Acheampong S."/>
            <person name="Polat M.F."/>
        </authorList>
    </citation>
    <scope>NUCLEOTIDE SEQUENCE [LARGE SCALE GENOMIC DNA]</scope>
    <source>
        <strain evidence="3">wkB9</strain>
    </source>
</reference>
<dbReference type="AlphaFoldDB" id="A0ABD7Z1I7"/>
<feature type="region of interest" description="Disordered" evidence="1">
    <location>
        <begin position="611"/>
        <end position="636"/>
    </location>
</feature>
<protein>
    <submittedName>
        <fullName evidence="2">Uncharacterized protein</fullName>
    </submittedName>
</protein>
<dbReference type="Proteomes" id="UP001229773">
    <property type="component" value="Chromosome"/>
</dbReference>
<dbReference type="GeneID" id="32536443"/>
<gene>
    <name evidence="2" type="ORF">RAM05_10780</name>
</gene>
<organism evidence="2 3">
    <name type="scientific">Snodgrassella alvi</name>
    <dbReference type="NCBI Taxonomy" id="1196083"/>
    <lineage>
        <taxon>Bacteria</taxon>
        <taxon>Pseudomonadati</taxon>
        <taxon>Pseudomonadota</taxon>
        <taxon>Betaproteobacteria</taxon>
        <taxon>Neisseriales</taxon>
        <taxon>Neisseriaceae</taxon>
        <taxon>Snodgrassella</taxon>
    </lineage>
</organism>
<evidence type="ECO:0000313" key="3">
    <source>
        <dbReference type="Proteomes" id="UP001229773"/>
    </source>
</evidence>
<dbReference type="RefSeq" id="WP_025331408.1">
    <property type="nucleotide sequence ID" value="NZ_CP132375.1"/>
</dbReference>
<accession>A0ABD7Z1I7</accession>
<proteinExistence type="predicted"/>
<evidence type="ECO:0000313" key="2">
    <source>
        <dbReference type="EMBL" id="WLS98308.1"/>
    </source>
</evidence>
<name>A0ABD7Z1I7_9NEIS</name>
<evidence type="ECO:0000256" key="1">
    <source>
        <dbReference type="SAM" id="MobiDB-lite"/>
    </source>
</evidence>
<dbReference type="EMBL" id="CP132375">
    <property type="protein sequence ID" value="WLS98308.1"/>
    <property type="molecule type" value="Genomic_DNA"/>
</dbReference>